<evidence type="ECO:0000256" key="1">
    <source>
        <dbReference type="SAM" id="Phobius"/>
    </source>
</evidence>
<feature type="transmembrane region" description="Helical" evidence="1">
    <location>
        <begin position="220"/>
        <end position="242"/>
    </location>
</feature>
<feature type="domain" description="CAND6/7 N-terminal" evidence="2">
    <location>
        <begin position="40"/>
        <end position="167"/>
    </location>
</feature>
<gene>
    <name evidence="3" type="ORF">HHK36_012905</name>
</gene>
<keyword evidence="1" id="KW-0472">Membrane</keyword>
<dbReference type="PANTHER" id="PTHR21229:SF22">
    <property type="entry name" value="DBJ|BAA84809.1"/>
    <property type="match status" value="1"/>
</dbReference>
<feature type="transmembrane region" description="Helical" evidence="1">
    <location>
        <begin position="283"/>
        <end position="301"/>
    </location>
</feature>
<dbReference type="Pfam" id="PF21904">
    <property type="entry name" value="CAND6-7_N"/>
    <property type="match status" value="1"/>
</dbReference>
<dbReference type="InterPro" id="IPR009637">
    <property type="entry name" value="GPR107/GPR108-like"/>
</dbReference>
<name>A0A834Z6N5_TETSI</name>
<comment type="caution">
    <text evidence="3">The sequence shown here is derived from an EMBL/GenBank/DDBJ whole genome shotgun (WGS) entry which is preliminary data.</text>
</comment>
<feature type="transmembrane region" description="Helical" evidence="1">
    <location>
        <begin position="351"/>
        <end position="375"/>
    </location>
</feature>
<dbReference type="Proteomes" id="UP000655225">
    <property type="component" value="Unassembled WGS sequence"/>
</dbReference>
<dbReference type="AlphaFoldDB" id="A0A834Z6N5"/>
<reference evidence="3 4" key="1">
    <citation type="submission" date="2020-04" db="EMBL/GenBank/DDBJ databases">
        <title>Plant Genome Project.</title>
        <authorList>
            <person name="Zhang R.-G."/>
        </authorList>
    </citation>
    <scope>NUCLEOTIDE SEQUENCE [LARGE SCALE GENOMIC DNA]</scope>
    <source>
        <strain evidence="3">YNK0</strain>
        <tissue evidence="3">Leaf</tissue>
    </source>
</reference>
<sequence length="410" mass="47458">MSNTDMVAMEISYRASSLISQLIFFTLSFSLSLAEFRSSNIRSDDRRIIHLDEFRFTHTGRLELNVSQISLSNRRVPDLDLDLSQVGFILSSRDSWIHVLEQIQDWEITCPLQSRLVKLVYTLDRLKGAKNFDTLFTETDPNQFMLVFANCLGRLQVSMDVRSAMYNLDGKSGRRDYLSPGKTVLPRVYFIFFWIYFSVGLLLIICLYQPDSTTEDNHFFMLAVVVLKALILLCEAETKSYIMHTDSSAGGWSFLFYIFSFLKVITLIITLSRWFLKLFEEGLIVIVIPLQIVAIVGQVLIDEIAQDWITWKQVLLLVDVVCSCAVFSIVWSWPSSMWSFNRKKEEIFRRYYIFIICNIYSTRLVVYALEIITSYRYLWTSVVAGELAALACYAFTGFMFALLCAARQIY</sequence>
<keyword evidence="1" id="KW-0812">Transmembrane</keyword>
<evidence type="ECO:0000313" key="4">
    <source>
        <dbReference type="Proteomes" id="UP000655225"/>
    </source>
</evidence>
<protein>
    <recommendedName>
        <fullName evidence="2">CAND6/7 N-terminal domain-containing protein</fullName>
    </recommendedName>
</protein>
<feature type="transmembrane region" description="Helical" evidence="1">
    <location>
        <begin position="188"/>
        <end position="208"/>
    </location>
</feature>
<proteinExistence type="predicted"/>
<feature type="transmembrane region" description="Helical" evidence="1">
    <location>
        <begin position="387"/>
        <end position="406"/>
    </location>
</feature>
<feature type="transmembrane region" description="Helical" evidence="1">
    <location>
        <begin position="313"/>
        <end position="331"/>
    </location>
</feature>
<dbReference type="GO" id="GO:0005794">
    <property type="term" value="C:Golgi apparatus"/>
    <property type="evidence" value="ECO:0007669"/>
    <property type="project" value="TreeGrafter"/>
</dbReference>
<dbReference type="PANTHER" id="PTHR21229">
    <property type="entry name" value="LUNG SEVEN TRANSMEMBRANE RECEPTOR"/>
    <property type="match status" value="1"/>
</dbReference>
<keyword evidence="4" id="KW-1185">Reference proteome</keyword>
<accession>A0A834Z6N5</accession>
<evidence type="ECO:0000259" key="2">
    <source>
        <dbReference type="Pfam" id="PF21904"/>
    </source>
</evidence>
<dbReference type="InterPro" id="IPR054103">
    <property type="entry name" value="CAND6-7_N"/>
</dbReference>
<feature type="transmembrane region" description="Helical" evidence="1">
    <location>
        <begin position="254"/>
        <end position="276"/>
    </location>
</feature>
<evidence type="ECO:0000313" key="3">
    <source>
        <dbReference type="EMBL" id="KAF8401954.1"/>
    </source>
</evidence>
<keyword evidence="1" id="KW-1133">Transmembrane helix</keyword>
<organism evidence="3 4">
    <name type="scientific">Tetracentron sinense</name>
    <name type="common">Spur-leaf</name>
    <dbReference type="NCBI Taxonomy" id="13715"/>
    <lineage>
        <taxon>Eukaryota</taxon>
        <taxon>Viridiplantae</taxon>
        <taxon>Streptophyta</taxon>
        <taxon>Embryophyta</taxon>
        <taxon>Tracheophyta</taxon>
        <taxon>Spermatophyta</taxon>
        <taxon>Magnoliopsida</taxon>
        <taxon>Trochodendrales</taxon>
        <taxon>Trochodendraceae</taxon>
        <taxon>Tetracentron</taxon>
    </lineage>
</organism>
<dbReference type="OMA" id="RTHFIML"/>
<dbReference type="EMBL" id="JABCRI010000008">
    <property type="protein sequence ID" value="KAF8401954.1"/>
    <property type="molecule type" value="Genomic_DNA"/>
</dbReference>
<dbReference type="OrthoDB" id="29657at2759"/>
<dbReference type="GO" id="GO:0016020">
    <property type="term" value="C:membrane"/>
    <property type="evidence" value="ECO:0007669"/>
    <property type="project" value="InterPro"/>
</dbReference>